<proteinExistence type="predicted"/>
<dbReference type="Proteomes" id="UP001172673">
    <property type="component" value="Unassembled WGS sequence"/>
</dbReference>
<evidence type="ECO:0000256" key="1">
    <source>
        <dbReference type="SAM" id="MobiDB-lite"/>
    </source>
</evidence>
<feature type="compositionally biased region" description="Basic and acidic residues" evidence="1">
    <location>
        <begin position="348"/>
        <end position="364"/>
    </location>
</feature>
<sequence length="383" mass="44716">MDHNAGFKLPRQEQLASVFFNLLPGETRDKIFTSALNCYEDPKKLWDVNTPYVRPGYSAAQVADTALLQTCQRIYAENWFRPWVSAVHTFYLTSQDRRPEDGYVTTIDKFQPRLNRLYVDHGEVEVSHVQVFAQMYALESLNSSLIPILRMENFFPRKLTVSLRHHDWWWWENDQRLQINGAWIRVCQFPDSLKEVCIELESLQRKKNQIDWIADEMVQSWHLLRLDGTIMSATKEDCKVSAWSGSSTWGGQRWIRDESQPGVNEYYVKTVTWKANNEKTNQSEPRTLQVPESFPVMAGNRASVNVSLLERAGIPAGLPGDETLQRVMEWERENRRRPETKPVQTRRSVHDGFDDEVQDMRDDFVQGNAYEDDEESEEDTTED</sequence>
<name>A0AA38X3R9_9EURO</name>
<keyword evidence="3" id="KW-1185">Reference proteome</keyword>
<accession>A0AA38X3R9</accession>
<protein>
    <submittedName>
        <fullName evidence="2">Uncharacterized protein</fullName>
    </submittedName>
</protein>
<feature type="region of interest" description="Disordered" evidence="1">
    <location>
        <begin position="331"/>
        <end position="383"/>
    </location>
</feature>
<dbReference type="AlphaFoldDB" id="A0AA38X3R9"/>
<gene>
    <name evidence="2" type="ORF">H2200_009142</name>
</gene>
<organism evidence="2 3">
    <name type="scientific">Cladophialophora chaetospira</name>
    <dbReference type="NCBI Taxonomy" id="386627"/>
    <lineage>
        <taxon>Eukaryota</taxon>
        <taxon>Fungi</taxon>
        <taxon>Dikarya</taxon>
        <taxon>Ascomycota</taxon>
        <taxon>Pezizomycotina</taxon>
        <taxon>Eurotiomycetes</taxon>
        <taxon>Chaetothyriomycetidae</taxon>
        <taxon>Chaetothyriales</taxon>
        <taxon>Herpotrichiellaceae</taxon>
        <taxon>Cladophialophora</taxon>
    </lineage>
</organism>
<feature type="compositionally biased region" description="Acidic residues" evidence="1">
    <location>
        <begin position="370"/>
        <end position="383"/>
    </location>
</feature>
<evidence type="ECO:0000313" key="2">
    <source>
        <dbReference type="EMBL" id="KAJ9606181.1"/>
    </source>
</evidence>
<reference evidence="2" key="1">
    <citation type="submission" date="2022-10" db="EMBL/GenBank/DDBJ databases">
        <title>Culturing micro-colonial fungi from biological soil crusts in the Mojave desert and describing Neophaeococcomyces mojavensis, and introducing the new genera and species Taxawa tesnikishii.</title>
        <authorList>
            <person name="Kurbessoian T."/>
            <person name="Stajich J.E."/>
        </authorList>
    </citation>
    <scope>NUCLEOTIDE SEQUENCE</scope>
    <source>
        <strain evidence="2">TK_41</strain>
    </source>
</reference>
<evidence type="ECO:0000313" key="3">
    <source>
        <dbReference type="Proteomes" id="UP001172673"/>
    </source>
</evidence>
<dbReference type="EMBL" id="JAPDRK010000014">
    <property type="protein sequence ID" value="KAJ9606181.1"/>
    <property type="molecule type" value="Genomic_DNA"/>
</dbReference>
<comment type="caution">
    <text evidence="2">The sequence shown here is derived from an EMBL/GenBank/DDBJ whole genome shotgun (WGS) entry which is preliminary data.</text>
</comment>
<feature type="compositionally biased region" description="Basic and acidic residues" evidence="1">
    <location>
        <begin position="331"/>
        <end position="340"/>
    </location>
</feature>